<feature type="region of interest" description="Disordered" evidence="1">
    <location>
        <begin position="323"/>
        <end position="484"/>
    </location>
</feature>
<evidence type="ECO:0000256" key="1">
    <source>
        <dbReference type="SAM" id="MobiDB-lite"/>
    </source>
</evidence>
<dbReference type="EMBL" id="GL891304">
    <property type="protein sequence ID" value="EGO57225.1"/>
    <property type="molecule type" value="Genomic_DNA"/>
</dbReference>
<feature type="compositionally biased region" description="Polar residues" evidence="1">
    <location>
        <begin position="91"/>
        <end position="102"/>
    </location>
</feature>
<dbReference type="GeneID" id="20825295"/>
<accession>F8MN52</accession>
<feature type="region of interest" description="Disordered" evidence="1">
    <location>
        <begin position="815"/>
        <end position="879"/>
    </location>
</feature>
<dbReference type="PANTHER" id="PTHR23389:SF21">
    <property type="entry name" value="ATPASE FAMILY AAA DOMAIN-CONTAINING PROTEIN 5"/>
    <property type="match status" value="1"/>
</dbReference>
<feature type="region of interest" description="Disordered" evidence="1">
    <location>
        <begin position="156"/>
        <end position="281"/>
    </location>
</feature>
<dbReference type="OrthoDB" id="9996895at2759"/>
<feature type="compositionally biased region" description="Basic residues" evidence="1">
    <location>
        <begin position="231"/>
        <end position="240"/>
    </location>
</feature>
<dbReference type="KEGG" id="nte:NEUTE1DRAFT129263"/>
<dbReference type="InterPro" id="IPR003959">
    <property type="entry name" value="ATPase_AAA_core"/>
</dbReference>
<feature type="compositionally biased region" description="Basic and acidic residues" evidence="1">
    <location>
        <begin position="198"/>
        <end position="211"/>
    </location>
</feature>
<evidence type="ECO:0000313" key="3">
    <source>
        <dbReference type="EMBL" id="EGO57225.1"/>
    </source>
</evidence>
<evidence type="ECO:0000259" key="2">
    <source>
        <dbReference type="Pfam" id="PF00004"/>
    </source>
</evidence>
<dbReference type="VEuPathDB" id="FungiDB:NEUTE1DRAFT_129263"/>
<evidence type="ECO:0000313" key="4">
    <source>
        <dbReference type="Proteomes" id="UP000008065"/>
    </source>
</evidence>
<proteinExistence type="predicted"/>
<reference evidence="4" key="1">
    <citation type="journal article" date="2011" name="Genetics">
        <title>Massive changes in genome architecture accompany the transition to self-fertility in the filamentous fungus Neurospora tetrasperma.</title>
        <authorList>
            <person name="Ellison C.E."/>
            <person name="Stajich J.E."/>
            <person name="Jacobson D.J."/>
            <person name="Natvig D.O."/>
            <person name="Lapidus A."/>
            <person name="Foster B."/>
            <person name="Aerts A."/>
            <person name="Riley R."/>
            <person name="Lindquist E.A."/>
            <person name="Grigoriev I.V."/>
            <person name="Taylor J.W."/>
        </authorList>
    </citation>
    <scope>NUCLEOTIDE SEQUENCE [LARGE SCALE GENOMIC DNA]</scope>
    <source>
        <strain evidence="4">FGSC 2508 / P0657</strain>
    </source>
</reference>
<dbReference type="GO" id="GO:0005524">
    <property type="term" value="F:ATP binding"/>
    <property type="evidence" value="ECO:0007669"/>
    <property type="project" value="InterPro"/>
</dbReference>
<dbReference type="GO" id="GO:0016887">
    <property type="term" value="F:ATP hydrolysis activity"/>
    <property type="evidence" value="ECO:0007669"/>
    <property type="project" value="InterPro"/>
</dbReference>
<feature type="compositionally biased region" description="Basic and acidic residues" evidence="1">
    <location>
        <begin position="869"/>
        <end position="879"/>
    </location>
</feature>
<feature type="compositionally biased region" description="Basic and acidic residues" evidence="1">
    <location>
        <begin position="252"/>
        <end position="261"/>
    </location>
</feature>
<dbReference type="RefSeq" id="XP_009850384.1">
    <property type="nucleotide sequence ID" value="XM_009852082.1"/>
</dbReference>
<feature type="compositionally biased region" description="Basic residues" evidence="1">
    <location>
        <begin position="368"/>
        <end position="377"/>
    </location>
</feature>
<name>F8MN52_NEUT8</name>
<feature type="domain" description="ATPase AAA-type core" evidence="2">
    <location>
        <begin position="764"/>
        <end position="799"/>
    </location>
</feature>
<dbReference type="PANTHER" id="PTHR23389">
    <property type="entry name" value="CHROMOSOME TRANSMISSION FIDELITY FACTOR 18"/>
    <property type="match status" value="1"/>
</dbReference>
<dbReference type="Pfam" id="PF00004">
    <property type="entry name" value="AAA"/>
    <property type="match status" value="1"/>
</dbReference>
<dbReference type="GO" id="GO:0003677">
    <property type="term" value="F:DNA binding"/>
    <property type="evidence" value="ECO:0007669"/>
    <property type="project" value="TreeGrafter"/>
</dbReference>
<gene>
    <name evidence="3" type="ORF">NEUTE1DRAFT_129263</name>
</gene>
<dbReference type="HOGENOM" id="CLU_003721_0_0_1"/>
<organism evidence="3 4">
    <name type="scientific">Neurospora tetrasperma (strain FGSC 2508 / ATCC MYA-4615 / P0657)</name>
    <dbReference type="NCBI Taxonomy" id="510951"/>
    <lineage>
        <taxon>Eukaryota</taxon>
        <taxon>Fungi</taxon>
        <taxon>Dikarya</taxon>
        <taxon>Ascomycota</taxon>
        <taxon>Pezizomycotina</taxon>
        <taxon>Sordariomycetes</taxon>
        <taxon>Sordariomycetidae</taxon>
        <taxon>Sordariales</taxon>
        <taxon>Sordariaceae</taxon>
        <taxon>Neurospora</taxon>
    </lineage>
</organism>
<dbReference type="GO" id="GO:0005634">
    <property type="term" value="C:nucleus"/>
    <property type="evidence" value="ECO:0007669"/>
    <property type="project" value="TreeGrafter"/>
</dbReference>
<protein>
    <recommendedName>
        <fullName evidence="2">ATPase AAA-type core domain-containing protein</fullName>
    </recommendedName>
</protein>
<dbReference type="Proteomes" id="UP000008065">
    <property type="component" value="Unassembled WGS sequence"/>
</dbReference>
<dbReference type="InterPro" id="IPR027417">
    <property type="entry name" value="P-loop_NTPase"/>
</dbReference>
<feature type="compositionally biased region" description="Basic and acidic residues" evidence="1">
    <location>
        <begin position="395"/>
        <end position="407"/>
    </location>
</feature>
<keyword evidence="4" id="KW-1185">Reference proteome</keyword>
<feature type="region of interest" description="Disordered" evidence="1">
    <location>
        <begin position="682"/>
        <end position="703"/>
    </location>
</feature>
<feature type="compositionally biased region" description="Basic residues" evidence="1">
    <location>
        <begin position="693"/>
        <end position="703"/>
    </location>
</feature>
<feature type="region of interest" description="Disordered" evidence="1">
    <location>
        <begin position="74"/>
        <end position="104"/>
    </location>
</feature>
<feature type="compositionally biased region" description="Polar residues" evidence="1">
    <location>
        <begin position="464"/>
        <end position="476"/>
    </location>
</feature>
<dbReference type="SUPFAM" id="SSF52540">
    <property type="entry name" value="P-loop containing nucleoside triphosphate hydrolases"/>
    <property type="match status" value="1"/>
</dbReference>
<sequence length="1489" mass="162783">MNSDECLFGSNQSPLQAVCNSNERHWTALCDHSTGLIYFVMNDGSWGRQPRMRECDTTWVPITGACGRQGTELDAGAPACKPEHASPPATPFNSEPVSQPMHSLNPALQGLRTKHDFCLIIRRLPFSPNVYYYYHSMTPVAVLAMVENGNSPDAARKPLHPFFAPNRQPAPPALRETPSVPHQPDTTEDSLMSIDEPVEPKVEHDTLEKAAGRRSKRRKVSPDLEDDQDHKKPKTRKRTKPNVGPGIATHFIRLEKTKEDAGQEEEEEDIKTTQEETELPQQATNEIEAPVQLEDAIPAPAHDVTGIIRNLVDVNIRSSPPPTVIPPAANVEPPKPTKLLRLNPKTGTIGSPPKPKQPETTEETAPTIKRRVQPSRVKKPESKVVTIKYSSESDAEARTRVGEKIEAILKAPKQPQRTSQRTKKPPASKPANSKSTHPFFSGKDKGSAAAPPAAEPKNDKPTISEPSQKVFMSTPCSPKKPRASAFTGRMPQFGFSKNVPLKFPGAKPPVWPWKDMVHVRGDHDVPMDQNIQLPLPSRKSKGQSIQVDQQESIVNLISTSMGIESVRQALRDYNTDDFMPAPPELRLPTKHFESGRKLQQRILPELMTFRATQASGQLKAPPQLARLYDSLSFSLSAFDQCQCETSNWTQKYGPIHATEVLQPGNEAFLLRDWLRALKVQSVETGSNDSDKPKKAKAVGPGRKKRRKKLDDFIVSSDDELELDEDSDDGANWAPSGFRGITRKTVVKSGDLSKKDASKIANTLVISGPHGCGKTAAVYAVAKELDFEVFEINSSSRRSGKDVLEKIGDMTRNHLVQQHQSSSDKAGDDQEDATAEEVKSGKQATMNAFFRPKTTAAKLKQPTKPPPTSEPKEVKKDSGKVQRQSLILLEEVDILYEEDKQFWTTIVTLIAQAKRPFIMTCNDETLLPLHTLRLHGIFRLSPPPTDLAVDRLLLVAANEGHALTRQAVASLYESRGHDLRAATTDLQYWCQIGVGDRKGGFDWYYPRWPRGCDLDENGDVVRVVSQSTYLRGMNWLGRDPVIGKATDGRLVEEELLEQTWDSWGLDMGSWQDSVGLEPWAEGMPSSGAGRLEALEAFEELADALSAANLCSSRSFGTLNEEPLDATLPEPPAKARDDNVLGLTPLDSPPLTLHDSLNTGLPATIKSLSRSVLRSRTSSLVQHPTSTDTLQPLNESSALNIITKSLTNLSLSSPEHPAINRIDLAFAFDPIATSDSSASTTSYLDPSVFDRTMGLITLDVAPYVRSIVAYESNLQRRRLKMSSLLSVSEGAGTSNADGGGVGPNVALGTGFNNPGGGTGTKRMRTTRAALSALEGGERSVKRKERWFRGELNPFLVEKTGGRGWTDLTLQYLADFQHSGNAVAGGEGEMKTAGSVSGASEVSVPWEAQQVISDVAPVQSDVVQTAKPKRGRPRKNMARVVEVDEAAQPDELAEPIAGVKGGEQGVDELAGEATDVATVVVAADDGDVSMTQ</sequence>
<dbReference type="Gene3D" id="3.40.50.300">
    <property type="entry name" value="P-loop containing nucleotide triphosphate hydrolases"/>
    <property type="match status" value="1"/>
</dbReference>